<accession>A0ABS7GCI3</accession>
<organism evidence="1 2">
    <name type="scientific">Chitinophaga rhizophila</name>
    <dbReference type="NCBI Taxonomy" id="2866212"/>
    <lineage>
        <taxon>Bacteria</taxon>
        <taxon>Pseudomonadati</taxon>
        <taxon>Bacteroidota</taxon>
        <taxon>Chitinophagia</taxon>
        <taxon>Chitinophagales</taxon>
        <taxon>Chitinophagaceae</taxon>
        <taxon>Chitinophaga</taxon>
    </lineage>
</organism>
<evidence type="ECO:0000313" key="1">
    <source>
        <dbReference type="EMBL" id="MBW8685383.1"/>
    </source>
</evidence>
<dbReference type="Gene3D" id="1.25.40.390">
    <property type="match status" value="1"/>
</dbReference>
<evidence type="ECO:0000313" key="2">
    <source>
        <dbReference type="Proteomes" id="UP000812961"/>
    </source>
</evidence>
<name>A0ABS7GCI3_9BACT</name>
<dbReference type="PROSITE" id="PS51257">
    <property type="entry name" value="PROKAR_LIPOPROTEIN"/>
    <property type="match status" value="1"/>
</dbReference>
<protein>
    <submittedName>
        <fullName evidence="1">SusD/RagB family nutrient-binding outer membrane lipoprotein</fullName>
    </submittedName>
</protein>
<proteinExistence type="predicted"/>
<dbReference type="InterPro" id="IPR011990">
    <property type="entry name" value="TPR-like_helical_dom_sf"/>
</dbReference>
<dbReference type="SUPFAM" id="SSF48452">
    <property type="entry name" value="TPR-like"/>
    <property type="match status" value="1"/>
</dbReference>
<keyword evidence="1" id="KW-0449">Lipoprotein</keyword>
<dbReference type="Pfam" id="PF12771">
    <property type="entry name" value="SusD-like_2"/>
    <property type="match status" value="1"/>
</dbReference>
<reference evidence="1 2" key="1">
    <citation type="submission" date="2021-08" db="EMBL/GenBank/DDBJ databases">
        <title>The genome sequence of Chitinophaga sp. B61.</title>
        <authorList>
            <person name="Zhang X."/>
        </authorList>
    </citation>
    <scope>NUCLEOTIDE SEQUENCE [LARGE SCALE GENOMIC DNA]</scope>
    <source>
        <strain evidence="1 2">B61</strain>
    </source>
</reference>
<gene>
    <name evidence="1" type="ORF">K1Y79_13680</name>
</gene>
<dbReference type="Proteomes" id="UP000812961">
    <property type="component" value="Unassembled WGS sequence"/>
</dbReference>
<keyword evidence="2" id="KW-1185">Reference proteome</keyword>
<dbReference type="InterPro" id="IPR041662">
    <property type="entry name" value="SusD-like_2"/>
</dbReference>
<sequence>MKKIFAYISALVLATSCADLDSLNNDPKKALVVPGEMVFSSAEKALFDLMVSNSVNLNVFRLLSQQQSQVTYLDESRYDLASRNVPQAFWHSMYRDVLKDLEQSKVLIEGVPALSDIDQTIKDNKLAIIDITQVYAYYVLVTAFGDIPYTSAFNTSSLSPTYDDQKTVYLDLLTRLKADVEKLKTTQGSFGTQDLVYGGDVTKWIKFGNSLRLKLGLNALDETTTAAAATTAINEAASNVISSNAENFRLQYLPAQPNTNPIWIDLVQSNRADYVPANTLVTLMNNVNDPRRAFYFTTVGGAYVGGVYGSGADYEATSHINSKITAADFEGLLLDYAEVEFALAEAAARGGLTVTGTAVEHYNAGITASIRYWGGTDAQVATYLAQPTVAYATAAGTWQQKIGTQKYIALYNRGYDAWTEWRRLDYPIFNIPTGMTYANIPVRLTYPVSEQNLNQSNYESASKAIGGDLLATKLFWDKK</sequence>
<dbReference type="EMBL" id="JAICCF010000002">
    <property type="protein sequence ID" value="MBW8685383.1"/>
    <property type="molecule type" value="Genomic_DNA"/>
</dbReference>
<dbReference type="RefSeq" id="WP_220250639.1">
    <property type="nucleotide sequence ID" value="NZ_JAICCF010000002.1"/>
</dbReference>
<comment type="caution">
    <text evidence="1">The sequence shown here is derived from an EMBL/GenBank/DDBJ whole genome shotgun (WGS) entry which is preliminary data.</text>
</comment>